<keyword evidence="3" id="KW-1185">Reference proteome</keyword>
<evidence type="ECO:0000256" key="1">
    <source>
        <dbReference type="SAM" id="SignalP"/>
    </source>
</evidence>
<dbReference type="AlphaFoldDB" id="A0A369KSA2"/>
<protein>
    <recommendedName>
        <fullName evidence="4">DUF2282 domain-containing protein</fullName>
    </recommendedName>
</protein>
<reference evidence="2" key="1">
    <citation type="submission" date="2018-04" db="EMBL/GenBank/DDBJ databases">
        <title>Draft genome sequence of the Candidatus Spirobacillus cienkowskii, a pathogen of freshwater Daphnia species, reconstructed from hemolymph metagenomic reads.</title>
        <authorList>
            <person name="Bresciani L."/>
            <person name="Lemos L.N."/>
            <person name="Wale N."/>
            <person name="Lin J.Y."/>
            <person name="Fernandes G.R."/>
            <person name="Duffy M.A."/>
            <person name="Rodrigues J.M."/>
        </authorList>
    </citation>
    <scope>NUCLEOTIDE SEQUENCE [LARGE SCALE GENOMIC DNA]</scope>
    <source>
        <strain evidence="2">Binning01</strain>
    </source>
</reference>
<keyword evidence="1" id="KW-0732">Signal</keyword>
<organism evidence="2 3">
    <name type="scientific">Spirobacillus cienkowskii</name>
    <dbReference type="NCBI Taxonomy" id="495820"/>
    <lineage>
        <taxon>Bacteria</taxon>
        <taxon>Pseudomonadati</taxon>
        <taxon>Bdellovibrionota</taxon>
        <taxon>Oligoflexia</taxon>
        <taxon>Silvanigrellales</taxon>
        <taxon>Spirobacillus</taxon>
    </lineage>
</organism>
<feature type="signal peptide" evidence="1">
    <location>
        <begin position="1"/>
        <end position="28"/>
    </location>
</feature>
<gene>
    <name evidence="2" type="ORF">DCC88_09275</name>
</gene>
<proteinExistence type="predicted"/>
<accession>A0A369KSA2</accession>
<evidence type="ECO:0008006" key="4">
    <source>
        <dbReference type="Google" id="ProtNLM"/>
    </source>
</evidence>
<dbReference type="EMBL" id="QOVW01000080">
    <property type="protein sequence ID" value="RDB35595.1"/>
    <property type="molecule type" value="Genomic_DNA"/>
</dbReference>
<sequence>MENKNKVKYAAVVGLTAGLLSVAPSAFSSEVHCWGVNSCGAKSSAKDKAQCSVNEAQVAAANKEFGNKFSKSTVHSCGSSAECSGKAGFLNWTKVKSKDECKKLGGFLMDKKGKIEKL</sequence>
<name>A0A369KSA2_9BACT</name>
<dbReference type="Proteomes" id="UP000253934">
    <property type="component" value="Unassembled WGS sequence"/>
</dbReference>
<evidence type="ECO:0000313" key="2">
    <source>
        <dbReference type="EMBL" id="RDB35595.1"/>
    </source>
</evidence>
<evidence type="ECO:0000313" key="3">
    <source>
        <dbReference type="Proteomes" id="UP000253934"/>
    </source>
</evidence>
<comment type="caution">
    <text evidence="2">The sequence shown here is derived from an EMBL/GenBank/DDBJ whole genome shotgun (WGS) entry which is preliminary data.</text>
</comment>
<feature type="chain" id="PRO_5016729067" description="DUF2282 domain-containing protein" evidence="1">
    <location>
        <begin position="29"/>
        <end position="118"/>
    </location>
</feature>